<dbReference type="AlphaFoldDB" id="A0A177B1D5"/>
<keyword evidence="8" id="KW-1185">Reference proteome</keyword>
<protein>
    <recommendedName>
        <fullName evidence="6">EF-hand domain-containing protein</fullName>
    </recommendedName>
</protein>
<dbReference type="SUPFAM" id="SSF47473">
    <property type="entry name" value="EF-hand"/>
    <property type="match status" value="1"/>
</dbReference>
<evidence type="ECO:0000259" key="6">
    <source>
        <dbReference type="PROSITE" id="PS50222"/>
    </source>
</evidence>
<gene>
    <name evidence="7" type="ORF">A3Q56_04845</name>
</gene>
<dbReference type="Pfam" id="PF13405">
    <property type="entry name" value="EF-hand_6"/>
    <property type="match status" value="1"/>
</dbReference>
<feature type="domain" description="EF-hand" evidence="6">
    <location>
        <begin position="55"/>
        <end position="90"/>
    </location>
</feature>
<dbReference type="PROSITE" id="PS50222">
    <property type="entry name" value="EF_HAND_2"/>
    <property type="match status" value="1"/>
</dbReference>
<dbReference type="GO" id="GO:0005737">
    <property type="term" value="C:cytoplasm"/>
    <property type="evidence" value="ECO:0007669"/>
    <property type="project" value="UniProtKB-SubCell"/>
</dbReference>
<evidence type="ECO:0000256" key="4">
    <source>
        <dbReference type="ARBA" id="ARBA00022737"/>
    </source>
</evidence>
<dbReference type="PROSITE" id="PS00018">
    <property type="entry name" value="EF_HAND_1"/>
    <property type="match status" value="1"/>
</dbReference>
<dbReference type="InterPro" id="IPR011992">
    <property type="entry name" value="EF-hand-dom_pair"/>
</dbReference>
<keyword evidence="2" id="KW-0963">Cytoplasm</keyword>
<keyword evidence="3" id="KW-0479">Metal-binding</keyword>
<dbReference type="SMART" id="SM00054">
    <property type="entry name" value="EFh"/>
    <property type="match status" value="1"/>
</dbReference>
<dbReference type="InterPro" id="IPR002048">
    <property type="entry name" value="EF_hand_dom"/>
</dbReference>
<dbReference type="Proteomes" id="UP000078046">
    <property type="component" value="Unassembled WGS sequence"/>
</dbReference>
<evidence type="ECO:0000313" key="8">
    <source>
        <dbReference type="Proteomes" id="UP000078046"/>
    </source>
</evidence>
<dbReference type="OrthoDB" id="186625at2759"/>
<organism evidence="7 8">
    <name type="scientific">Intoshia linei</name>
    <dbReference type="NCBI Taxonomy" id="1819745"/>
    <lineage>
        <taxon>Eukaryota</taxon>
        <taxon>Metazoa</taxon>
        <taxon>Spiralia</taxon>
        <taxon>Lophotrochozoa</taxon>
        <taxon>Mesozoa</taxon>
        <taxon>Orthonectida</taxon>
        <taxon>Rhopaluridae</taxon>
        <taxon>Intoshia</taxon>
    </lineage>
</organism>
<dbReference type="EMBL" id="LWCA01000659">
    <property type="protein sequence ID" value="OAF67443.1"/>
    <property type="molecule type" value="Genomic_DNA"/>
</dbReference>
<comment type="subcellular location">
    <subcellularLocation>
        <location evidence="1">Cytoplasm</location>
    </subcellularLocation>
</comment>
<dbReference type="PANTHER" id="PTHR46212:SF3">
    <property type="entry name" value="GH27120P"/>
    <property type="match status" value="1"/>
</dbReference>
<evidence type="ECO:0000256" key="2">
    <source>
        <dbReference type="ARBA" id="ARBA00022490"/>
    </source>
</evidence>
<comment type="caution">
    <text evidence="7">The sequence shown here is derived from an EMBL/GenBank/DDBJ whole genome shotgun (WGS) entry which is preliminary data.</text>
</comment>
<accession>A0A177B1D5</accession>
<dbReference type="PANTHER" id="PTHR46212">
    <property type="entry name" value="PEFLIN"/>
    <property type="match status" value="1"/>
</dbReference>
<dbReference type="InterPro" id="IPR018247">
    <property type="entry name" value="EF_Hand_1_Ca_BS"/>
</dbReference>
<evidence type="ECO:0000256" key="1">
    <source>
        <dbReference type="ARBA" id="ARBA00004496"/>
    </source>
</evidence>
<dbReference type="GO" id="GO:0048306">
    <property type="term" value="F:calcium-dependent protein binding"/>
    <property type="evidence" value="ECO:0007669"/>
    <property type="project" value="UniProtKB-ARBA"/>
</dbReference>
<reference evidence="7 8" key="1">
    <citation type="submission" date="2016-04" db="EMBL/GenBank/DDBJ databases">
        <title>The genome of Intoshia linei affirms orthonectids as highly simplified spiralians.</title>
        <authorList>
            <person name="Mikhailov K.V."/>
            <person name="Slusarev G.S."/>
            <person name="Nikitin M.A."/>
            <person name="Logacheva M.D."/>
            <person name="Penin A."/>
            <person name="Aleoshin V."/>
            <person name="Panchin Y.V."/>
        </authorList>
    </citation>
    <scope>NUCLEOTIDE SEQUENCE [LARGE SCALE GENOMIC DNA]</scope>
    <source>
        <strain evidence="7">Intl2013</strain>
        <tissue evidence="7">Whole animal</tissue>
    </source>
</reference>
<proteinExistence type="predicted"/>
<evidence type="ECO:0000256" key="3">
    <source>
        <dbReference type="ARBA" id="ARBA00022723"/>
    </source>
</evidence>
<dbReference type="InterPro" id="IPR051426">
    <property type="entry name" value="Peflin/Sorcin_CaBP"/>
</dbReference>
<sequence>MNFFPNNSISDDYVDVYKLTSRTQFHLNTCGILIKSFGKTVPGKVNTREYDALMKCIEKWRMAFRRYDTDNSGTISLNELCRILKDAKYRISQQTVRDLLIFTKKQQTSENSRYSIYNNTEELELGHLIYLTFYLEKLADYFKKHDIRMNGVATYQFENYIQDVSNIIYFSNAL</sequence>
<dbReference type="Gene3D" id="1.10.238.10">
    <property type="entry name" value="EF-hand"/>
    <property type="match status" value="1"/>
</dbReference>
<dbReference type="GO" id="GO:0005509">
    <property type="term" value="F:calcium ion binding"/>
    <property type="evidence" value="ECO:0007669"/>
    <property type="project" value="InterPro"/>
</dbReference>
<keyword evidence="5" id="KW-0106">Calcium</keyword>
<keyword evidence="4" id="KW-0677">Repeat</keyword>
<name>A0A177B1D5_9BILA</name>
<evidence type="ECO:0000313" key="7">
    <source>
        <dbReference type="EMBL" id="OAF67443.1"/>
    </source>
</evidence>
<evidence type="ECO:0000256" key="5">
    <source>
        <dbReference type="ARBA" id="ARBA00022837"/>
    </source>
</evidence>